<gene>
    <name evidence="2" type="ORF">MVEN_02218400</name>
</gene>
<evidence type="ECO:0000313" key="3">
    <source>
        <dbReference type="Proteomes" id="UP000620124"/>
    </source>
</evidence>
<comment type="caution">
    <text evidence="2">The sequence shown here is derived from an EMBL/GenBank/DDBJ whole genome shotgun (WGS) entry which is preliminary data.</text>
</comment>
<keyword evidence="3" id="KW-1185">Reference proteome</keyword>
<sequence>MNPTSTLIGFILFAVATALQNVPGCLPDEQATVVTQSIFSVPDPTAPPGPGLFTNLTLTYFTCPSRQAPAQSNQPPIQICGAMDGSEVFFTATFSCDQAPGNEPKLGDCANINTAVVDSIIRPMTITIPARSGIIMSLFNNTCTYVLLNDDANDTYQTCLNSIPDVGFDITEECPQQQDGFIGSVRSAIQPGGAELGIAHCSVGFFGPLDEKLGWVEIIAELVVQ</sequence>
<proteinExistence type="predicted"/>
<keyword evidence="1" id="KW-0732">Signal</keyword>
<dbReference type="EMBL" id="JACAZI010000024">
    <property type="protein sequence ID" value="KAF7335635.1"/>
    <property type="molecule type" value="Genomic_DNA"/>
</dbReference>
<organism evidence="2 3">
    <name type="scientific">Mycena venus</name>
    <dbReference type="NCBI Taxonomy" id="2733690"/>
    <lineage>
        <taxon>Eukaryota</taxon>
        <taxon>Fungi</taxon>
        <taxon>Dikarya</taxon>
        <taxon>Basidiomycota</taxon>
        <taxon>Agaricomycotina</taxon>
        <taxon>Agaricomycetes</taxon>
        <taxon>Agaricomycetidae</taxon>
        <taxon>Agaricales</taxon>
        <taxon>Marasmiineae</taxon>
        <taxon>Mycenaceae</taxon>
        <taxon>Mycena</taxon>
    </lineage>
</organism>
<dbReference type="Proteomes" id="UP000620124">
    <property type="component" value="Unassembled WGS sequence"/>
</dbReference>
<reference evidence="2" key="1">
    <citation type="submission" date="2020-05" db="EMBL/GenBank/DDBJ databases">
        <title>Mycena genomes resolve the evolution of fungal bioluminescence.</title>
        <authorList>
            <person name="Tsai I.J."/>
        </authorList>
    </citation>
    <scope>NUCLEOTIDE SEQUENCE</scope>
    <source>
        <strain evidence="2">CCC161011</strain>
    </source>
</reference>
<name>A0A8H7CFP9_9AGAR</name>
<feature type="signal peptide" evidence="1">
    <location>
        <begin position="1"/>
        <end position="18"/>
    </location>
</feature>
<evidence type="ECO:0000313" key="2">
    <source>
        <dbReference type="EMBL" id="KAF7335635.1"/>
    </source>
</evidence>
<dbReference type="OrthoDB" id="2953916at2759"/>
<dbReference type="AlphaFoldDB" id="A0A8H7CFP9"/>
<accession>A0A8H7CFP9</accession>
<feature type="chain" id="PRO_5034695878" evidence="1">
    <location>
        <begin position="19"/>
        <end position="225"/>
    </location>
</feature>
<protein>
    <submittedName>
        <fullName evidence="2">Uncharacterized protein</fullName>
    </submittedName>
</protein>
<evidence type="ECO:0000256" key="1">
    <source>
        <dbReference type="SAM" id="SignalP"/>
    </source>
</evidence>